<evidence type="ECO:0000313" key="3">
    <source>
        <dbReference type="Proteomes" id="UP000707451"/>
    </source>
</evidence>
<evidence type="ECO:0000313" key="2">
    <source>
        <dbReference type="EMBL" id="KAG9065082.1"/>
    </source>
</evidence>
<proteinExistence type="predicted"/>
<dbReference type="Proteomes" id="UP000707451">
    <property type="component" value="Unassembled WGS sequence"/>
</dbReference>
<feature type="compositionally biased region" description="Low complexity" evidence="1">
    <location>
        <begin position="1"/>
        <end position="18"/>
    </location>
</feature>
<keyword evidence="3" id="KW-1185">Reference proteome</keyword>
<feature type="compositionally biased region" description="Polar residues" evidence="1">
    <location>
        <begin position="23"/>
        <end position="41"/>
    </location>
</feature>
<sequence>MSSISTHTTAASHSHTLAPGPVITSSLSSAQPTSIVSSSNIPPFITGTTSPGGSGSSAAPTPTAKPSSASSTYTQKKVSLVLALMVFLPAVINAL</sequence>
<feature type="compositionally biased region" description="Low complexity" evidence="1">
    <location>
        <begin position="56"/>
        <end position="72"/>
    </location>
</feature>
<gene>
    <name evidence="2" type="ORF">KI688_002403</name>
</gene>
<dbReference type="AlphaFoldDB" id="A0A9P8BTL3"/>
<comment type="caution">
    <text evidence="2">The sequence shown here is derived from an EMBL/GenBank/DDBJ whole genome shotgun (WGS) entry which is preliminary data.</text>
</comment>
<protein>
    <submittedName>
        <fullName evidence="2">Uncharacterized protein</fullName>
    </submittedName>
</protein>
<accession>A0A9P8BTL3</accession>
<name>A0A9P8BTL3_9FUNG</name>
<reference evidence="2" key="1">
    <citation type="submission" date="2021-06" db="EMBL/GenBank/DDBJ databases">
        <title>Genome Sequence of Mortierella hyaline Strain SCG-10, a Cold-Adapted, Nitrate-Reducing Fungus Isolated from Soil in Minnesota, USA.</title>
        <authorList>
            <person name="Aldossari N."/>
        </authorList>
    </citation>
    <scope>NUCLEOTIDE SEQUENCE</scope>
    <source>
        <strain evidence="2">SCG-10</strain>
    </source>
</reference>
<organism evidence="2 3">
    <name type="scientific">Linnemannia hyalina</name>
    <dbReference type="NCBI Taxonomy" id="64524"/>
    <lineage>
        <taxon>Eukaryota</taxon>
        <taxon>Fungi</taxon>
        <taxon>Fungi incertae sedis</taxon>
        <taxon>Mucoromycota</taxon>
        <taxon>Mortierellomycotina</taxon>
        <taxon>Mortierellomycetes</taxon>
        <taxon>Mortierellales</taxon>
        <taxon>Mortierellaceae</taxon>
        <taxon>Linnemannia</taxon>
    </lineage>
</organism>
<dbReference type="EMBL" id="JAHRHY010000012">
    <property type="protein sequence ID" value="KAG9065082.1"/>
    <property type="molecule type" value="Genomic_DNA"/>
</dbReference>
<feature type="region of interest" description="Disordered" evidence="1">
    <location>
        <begin position="1"/>
        <end position="73"/>
    </location>
</feature>
<evidence type="ECO:0000256" key="1">
    <source>
        <dbReference type="SAM" id="MobiDB-lite"/>
    </source>
</evidence>